<keyword evidence="6 9" id="KW-0472">Membrane</keyword>
<organism evidence="10 11">
    <name type="scientific">Stephania yunnanensis</name>
    <dbReference type="NCBI Taxonomy" id="152371"/>
    <lineage>
        <taxon>Eukaryota</taxon>
        <taxon>Viridiplantae</taxon>
        <taxon>Streptophyta</taxon>
        <taxon>Embryophyta</taxon>
        <taxon>Tracheophyta</taxon>
        <taxon>Spermatophyta</taxon>
        <taxon>Magnoliopsida</taxon>
        <taxon>Ranunculales</taxon>
        <taxon>Menispermaceae</taxon>
        <taxon>Menispermoideae</taxon>
        <taxon>Cissampelideae</taxon>
        <taxon>Stephania</taxon>
    </lineage>
</organism>
<evidence type="ECO:0000256" key="9">
    <source>
        <dbReference type="SAM" id="Phobius"/>
    </source>
</evidence>
<dbReference type="EMBL" id="JBBNAF010000008">
    <property type="protein sequence ID" value="KAK9120612.1"/>
    <property type="molecule type" value="Genomic_DNA"/>
</dbReference>
<dbReference type="FunFam" id="1.20.1080.10:FF:000017">
    <property type="entry name" value="Probable aquaporin TIP5-1"/>
    <property type="match status" value="1"/>
</dbReference>
<evidence type="ECO:0000256" key="3">
    <source>
        <dbReference type="ARBA" id="ARBA00022692"/>
    </source>
</evidence>
<dbReference type="InterPro" id="IPR000425">
    <property type="entry name" value="MIP"/>
</dbReference>
<dbReference type="PROSITE" id="PS00221">
    <property type="entry name" value="MIP"/>
    <property type="match status" value="1"/>
</dbReference>
<evidence type="ECO:0000256" key="4">
    <source>
        <dbReference type="ARBA" id="ARBA00022737"/>
    </source>
</evidence>
<comment type="caution">
    <text evidence="10">The sequence shown here is derived from an EMBL/GenBank/DDBJ whole genome shotgun (WGS) entry which is preliminary data.</text>
</comment>
<dbReference type="PANTHER" id="PTHR45665:SF40">
    <property type="entry name" value="AQUAPORIN TIP2-1"/>
    <property type="match status" value="1"/>
</dbReference>
<evidence type="ECO:0000256" key="2">
    <source>
        <dbReference type="ARBA" id="ARBA00022448"/>
    </source>
</evidence>
<dbReference type="CDD" id="cd00333">
    <property type="entry name" value="MIP"/>
    <property type="match status" value="1"/>
</dbReference>
<reference evidence="10 11" key="1">
    <citation type="submission" date="2024-01" db="EMBL/GenBank/DDBJ databases">
        <title>Genome assemblies of Stephania.</title>
        <authorList>
            <person name="Yang L."/>
        </authorList>
    </citation>
    <scope>NUCLEOTIDE SEQUENCE [LARGE SCALE GENOMIC DNA]</scope>
    <source>
        <strain evidence="10">YNDBR</strain>
        <tissue evidence="10">Leaf</tissue>
    </source>
</reference>
<dbReference type="Pfam" id="PF00230">
    <property type="entry name" value="MIP"/>
    <property type="match status" value="1"/>
</dbReference>
<sequence>MRVSSFLKAGSKTLDAMEKLFGPVALRSYVAEFISTFLFVFAGVGSCISTNKLGVSDTQSKETALLIVAMAHAFALSAAVYVASGLSGGHVNPSVTFSLVVSRQISILTGICYIVAQLLGSTLACVLLMLATAGQAIPTQDMAEEMTGFGGTLMELIATFALVYTVHVARDPLKGTDGVVGSIMIGFIVGANILAAGSFSGGSLNPARSFGPSIVTGSFRNHWIYWTGPMVGGGLAGFVYQRFMSLTNNQVSLSSEAAMSV</sequence>
<evidence type="ECO:0000256" key="1">
    <source>
        <dbReference type="ARBA" id="ARBA00004141"/>
    </source>
</evidence>
<feature type="transmembrane region" description="Helical" evidence="9">
    <location>
        <begin position="64"/>
        <end position="84"/>
    </location>
</feature>
<feature type="transmembrane region" description="Helical" evidence="9">
    <location>
        <begin position="223"/>
        <end position="240"/>
    </location>
</feature>
<feature type="transmembrane region" description="Helical" evidence="9">
    <location>
        <begin position="178"/>
        <end position="203"/>
    </location>
</feature>
<comment type="subcellular location">
    <subcellularLocation>
        <location evidence="1">Membrane</location>
        <topology evidence="1">Multi-pass membrane protein</topology>
    </subcellularLocation>
</comment>
<evidence type="ECO:0000256" key="6">
    <source>
        <dbReference type="ARBA" id="ARBA00023136"/>
    </source>
</evidence>
<dbReference type="AlphaFoldDB" id="A0AAP0IRV1"/>
<evidence type="ECO:0000256" key="7">
    <source>
        <dbReference type="ARBA" id="ARBA00038477"/>
    </source>
</evidence>
<feature type="transmembrane region" description="Helical" evidence="9">
    <location>
        <begin position="20"/>
        <end position="44"/>
    </location>
</feature>
<dbReference type="PANTHER" id="PTHR45665">
    <property type="entry name" value="AQUAPORIN-8"/>
    <property type="match status" value="1"/>
</dbReference>
<keyword evidence="3 8" id="KW-0812">Transmembrane</keyword>
<keyword evidence="2 8" id="KW-0813">Transport</keyword>
<name>A0AAP0IRV1_9MAGN</name>
<feature type="transmembrane region" description="Helical" evidence="9">
    <location>
        <begin position="105"/>
        <end position="134"/>
    </location>
</feature>
<dbReference type="InterPro" id="IPR023271">
    <property type="entry name" value="Aquaporin-like"/>
</dbReference>
<dbReference type="GO" id="GO:0016020">
    <property type="term" value="C:membrane"/>
    <property type="evidence" value="ECO:0007669"/>
    <property type="project" value="UniProtKB-SubCell"/>
</dbReference>
<accession>A0AAP0IRV1</accession>
<dbReference type="InterPro" id="IPR034294">
    <property type="entry name" value="Aquaporin_transptr"/>
</dbReference>
<dbReference type="Gene3D" id="1.20.1080.10">
    <property type="entry name" value="Glycerol uptake facilitator protein"/>
    <property type="match status" value="1"/>
</dbReference>
<dbReference type="GO" id="GO:0015250">
    <property type="term" value="F:water channel activity"/>
    <property type="evidence" value="ECO:0007669"/>
    <property type="project" value="TreeGrafter"/>
</dbReference>
<comment type="similarity">
    <text evidence="7">Belongs to the MIP/aquaporin (TC 1.A.8) family. TIP (TC 1.A.8.10) subfamily.</text>
</comment>
<evidence type="ECO:0000256" key="5">
    <source>
        <dbReference type="ARBA" id="ARBA00022989"/>
    </source>
</evidence>
<dbReference type="PRINTS" id="PR00783">
    <property type="entry name" value="MINTRINSICP"/>
</dbReference>
<keyword evidence="5 9" id="KW-1133">Transmembrane helix</keyword>
<dbReference type="SUPFAM" id="SSF81338">
    <property type="entry name" value="Aquaporin-like"/>
    <property type="match status" value="1"/>
</dbReference>
<feature type="transmembrane region" description="Helical" evidence="9">
    <location>
        <begin position="146"/>
        <end position="166"/>
    </location>
</feature>
<evidence type="ECO:0000256" key="8">
    <source>
        <dbReference type="RuleBase" id="RU000477"/>
    </source>
</evidence>
<dbReference type="Proteomes" id="UP001420932">
    <property type="component" value="Unassembled WGS sequence"/>
</dbReference>
<keyword evidence="4" id="KW-0677">Repeat</keyword>
<evidence type="ECO:0000313" key="10">
    <source>
        <dbReference type="EMBL" id="KAK9120612.1"/>
    </source>
</evidence>
<protein>
    <submittedName>
        <fullName evidence="10">Uncharacterized protein</fullName>
    </submittedName>
</protein>
<dbReference type="InterPro" id="IPR022357">
    <property type="entry name" value="MIP_CS"/>
</dbReference>
<evidence type="ECO:0000313" key="11">
    <source>
        <dbReference type="Proteomes" id="UP001420932"/>
    </source>
</evidence>
<keyword evidence="11" id="KW-1185">Reference proteome</keyword>
<proteinExistence type="inferred from homology"/>
<gene>
    <name evidence="10" type="ORF">Syun_018229</name>
</gene>